<keyword evidence="2 5" id="KW-0413">Isomerase</keyword>
<protein>
    <recommendedName>
        <fullName evidence="5 6">L-rhamnose mutarotase</fullName>
        <ecNumber evidence="5 6">5.1.3.32</ecNumber>
    </recommendedName>
    <alternativeName>
        <fullName evidence="5">Rhamnose 1-epimerase</fullName>
    </alternativeName>
    <alternativeName>
        <fullName evidence="5">Type-3 mutarotase</fullName>
    </alternativeName>
</protein>
<dbReference type="EC" id="5.1.3.32" evidence="5 6"/>
<dbReference type="Proteomes" id="UP000277191">
    <property type="component" value="Chromosome 2"/>
</dbReference>
<proteinExistence type="inferred from homology"/>
<organism evidence="7 8">
    <name type="scientific">Burkholderia cenocepacia</name>
    <dbReference type="NCBI Taxonomy" id="95486"/>
    <lineage>
        <taxon>Bacteria</taxon>
        <taxon>Pseudomonadati</taxon>
        <taxon>Pseudomonadota</taxon>
        <taxon>Betaproteobacteria</taxon>
        <taxon>Burkholderiales</taxon>
        <taxon>Burkholderiaceae</taxon>
        <taxon>Burkholderia</taxon>
        <taxon>Burkholderia cepacia complex</taxon>
    </lineage>
</organism>
<evidence type="ECO:0000256" key="4">
    <source>
        <dbReference type="ARBA" id="ARBA00023308"/>
    </source>
</evidence>
<dbReference type="GO" id="GO:0062192">
    <property type="term" value="F:L-rhamnose mutarotase activity"/>
    <property type="evidence" value="ECO:0007669"/>
    <property type="project" value="UniProtKB-UniRule"/>
</dbReference>
<dbReference type="UniPathway" id="UPA00125"/>
<dbReference type="PANTHER" id="PTHR34389:SF2">
    <property type="entry name" value="L-RHAMNOSE MUTAROTASE"/>
    <property type="match status" value="1"/>
</dbReference>
<comment type="subcellular location">
    <subcellularLocation>
        <location evidence="5">Cytoplasm</location>
    </subcellularLocation>
</comment>
<comment type="similarity">
    <text evidence="5">Belongs to the rhamnose mutarotase family.</text>
</comment>
<dbReference type="SUPFAM" id="SSF54909">
    <property type="entry name" value="Dimeric alpha+beta barrel"/>
    <property type="match status" value="1"/>
</dbReference>
<dbReference type="AlphaFoldDB" id="A0A3S9NCV1"/>
<name>A0A3S9NCV1_9BURK</name>
<evidence type="ECO:0000256" key="6">
    <source>
        <dbReference type="NCBIfam" id="TIGR02625"/>
    </source>
</evidence>
<evidence type="ECO:0000256" key="5">
    <source>
        <dbReference type="HAMAP-Rule" id="MF_01663"/>
    </source>
</evidence>
<reference evidence="7 8" key="1">
    <citation type="submission" date="2018-12" db="EMBL/GenBank/DDBJ databases">
        <title>Cadmium resistance mechanism in endophytic bacteria Burkholderia cenocepacia YG-3.</title>
        <authorList>
            <person name="Zhang X."/>
            <person name="Wang X."/>
            <person name="Zhu Y."/>
        </authorList>
    </citation>
    <scope>NUCLEOTIDE SEQUENCE [LARGE SCALE GENOMIC DNA]</scope>
    <source>
        <strain evidence="7 8">YG-3</strain>
    </source>
</reference>
<evidence type="ECO:0000256" key="3">
    <source>
        <dbReference type="ARBA" id="ARBA00023277"/>
    </source>
</evidence>
<keyword evidence="1 5" id="KW-0963">Cytoplasm</keyword>
<dbReference type="EMBL" id="CP034546">
    <property type="protein sequence ID" value="AZQ53548.1"/>
    <property type="molecule type" value="Genomic_DNA"/>
</dbReference>
<comment type="pathway">
    <text evidence="5">Carbohydrate metabolism; L-rhamnose metabolism.</text>
</comment>
<dbReference type="GO" id="GO:0005737">
    <property type="term" value="C:cytoplasm"/>
    <property type="evidence" value="ECO:0007669"/>
    <property type="project" value="UniProtKB-SubCell"/>
</dbReference>
<dbReference type="HAMAP" id="MF_01663">
    <property type="entry name" value="L_rham_rotase"/>
    <property type="match status" value="1"/>
</dbReference>
<dbReference type="InterPro" id="IPR008000">
    <property type="entry name" value="Rham/fucose_mutarotase"/>
</dbReference>
<sequence>METIAFRMRLHPGKRDEYLRRHDAIWPELADALRAAGISDYWIFLDDDTHHLFAVLKRPADHRLAQLAETDVMRRWWAYMADLMATGPDGRPVEKSLEPMFHLE</sequence>
<evidence type="ECO:0000313" key="7">
    <source>
        <dbReference type="EMBL" id="AZQ53548.1"/>
    </source>
</evidence>
<keyword evidence="4 5" id="KW-0684">Rhamnose metabolism</keyword>
<dbReference type="PANTHER" id="PTHR34389">
    <property type="entry name" value="L-RHAMNOSE MUTAROTASE"/>
    <property type="match status" value="1"/>
</dbReference>
<dbReference type="RefSeq" id="WP_126365603.1">
    <property type="nucleotide sequence ID" value="NZ_CP034546.1"/>
</dbReference>
<dbReference type="NCBIfam" id="TIGR02625">
    <property type="entry name" value="YiiL_rotase"/>
    <property type="match status" value="1"/>
</dbReference>
<dbReference type="InterPro" id="IPR013448">
    <property type="entry name" value="L-rhamnose_mutarotase"/>
</dbReference>
<feature type="binding site" evidence="5">
    <location>
        <begin position="76"/>
        <end position="77"/>
    </location>
    <ligand>
        <name>substrate</name>
    </ligand>
</feature>
<dbReference type="GO" id="GO:0019301">
    <property type="term" value="P:rhamnose catabolic process"/>
    <property type="evidence" value="ECO:0007669"/>
    <property type="project" value="UniProtKB-UniRule"/>
</dbReference>
<evidence type="ECO:0000256" key="2">
    <source>
        <dbReference type="ARBA" id="ARBA00023235"/>
    </source>
</evidence>
<gene>
    <name evidence="5 7" type="primary">rhaM</name>
    <name evidence="7" type="ORF">D5R55_21730</name>
</gene>
<dbReference type="Gene3D" id="3.30.70.100">
    <property type="match status" value="1"/>
</dbReference>
<feature type="active site" description="Proton donor" evidence="5">
    <location>
        <position position="22"/>
    </location>
</feature>
<evidence type="ECO:0000313" key="8">
    <source>
        <dbReference type="Proteomes" id="UP000277191"/>
    </source>
</evidence>
<dbReference type="Pfam" id="PF05336">
    <property type="entry name" value="rhaM"/>
    <property type="match status" value="1"/>
</dbReference>
<dbReference type="InterPro" id="IPR011008">
    <property type="entry name" value="Dimeric_a/b-barrel"/>
</dbReference>
<comment type="subunit">
    <text evidence="5">Homodimer.</text>
</comment>
<comment type="catalytic activity">
    <reaction evidence="5">
        <text>alpha-L-rhamnose = beta-L-rhamnose</text>
        <dbReference type="Rhea" id="RHEA:25584"/>
        <dbReference type="ChEBI" id="CHEBI:27586"/>
        <dbReference type="ChEBI" id="CHEBI:27907"/>
        <dbReference type="EC" id="5.1.3.32"/>
    </reaction>
</comment>
<feature type="binding site" evidence="5">
    <location>
        <position position="41"/>
    </location>
    <ligand>
        <name>substrate</name>
    </ligand>
</feature>
<feature type="binding site" evidence="5">
    <location>
        <position position="18"/>
    </location>
    <ligand>
        <name>substrate</name>
    </ligand>
</feature>
<evidence type="ECO:0000256" key="1">
    <source>
        <dbReference type="ARBA" id="ARBA00022490"/>
    </source>
</evidence>
<keyword evidence="3 5" id="KW-0119">Carbohydrate metabolism</keyword>
<accession>A0A3S9NCV1</accession>
<comment type="function">
    <text evidence="5">Involved in the anomeric conversion of L-rhamnose.</text>
</comment>